<evidence type="ECO:0000313" key="1">
    <source>
        <dbReference type="EMBL" id="OQD96984.1"/>
    </source>
</evidence>
<name>A0A1V6R614_9EURO</name>
<reference evidence="2" key="1">
    <citation type="journal article" date="2017" name="Nat. Microbiol.">
        <title>Global analysis of biosynthetic gene clusters reveals vast potential of secondary metabolite production in Penicillium species.</title>
        <authorList>
            <person name="Nielsen J.C."/>
            <person name="Grijseels S."/>
            <person name="Prigent S."/>
            <person name="Ji B."/>
            <person name="Dainat J."/>
            <person name="Nielsen K.F."/>
            <person name="Frisvad J.C."/>
            <person name="Workman M."/>
            <person name="Nielsen J."/>
        </authorList>
    </citation>
    <scope>NUCLEOTIDE SEQUENCE [LARGE SCALE GENOMIC DNA]</scope>
    <source>
        <strain evidence="2">IBT 29525</strain>
    </source>
</reference>
<keyword evidence="2" id="KW-1185">Reference proteome</keyword>
<dbReference type="STRING" id="60172.A0A1V6R614"/>
<proteinExistence type="predicted"/>
<evidence type="ECO:0000313" key="2">
    <source>
        <dbReference type="Proteomes" id="UP000191612"/>
    </source>
</evidence>
<sequence>MGPVSMFTYIIFEPLFIRLDNKFEAKASKSPEVAREWWKLAQLVWNIGQSITSTKDDPEYIQWTQNMIDLDIRLREIVQREDFLINQCQKAEELLDDPKKRQQQLDEWHIELRNLEQSYWNVERMLYANDLLCPLKTVYEGEDAVVELADAARSHVAPPVLMAVDIVQKCAVAVSRLGAFP</sequence>
<protein>
    <submittedName>
        <fullName evidence="1">Uncharacterized protein</fullName>
    </submittedName>
</protein>
<organism evidence="1 2">
    <name type="scientific">Penicillium solitum</name>
    <dbReference type="NCBI Taxonomy" id="60172"/>
    <lineage>
        <taxon>Eukaryota</taxon>
        <taxon>Fungi</taxon>
        <taxon>Dikarya</taxon>
        <taxon>Ascomycota</taxon>
        <taxon>Pezizomycotina</taxon>
        <taxon>Eurotiomycetes</taxon>
        <taxon>Eurotiomycetidae</taxon>
        <taxon>Eurotiales</taxon>
        <taxon>Aspergillaceae</taxon>
        <taxon>Penicillium</taxon>
    </lineage>
</organism>
<dbReference type="AlphaFoldDB" id="A0A1V6R614"/>
<accession>A0A1V6R614</accession>
<dbReference type="EMBL" id="MDYO01000014">
    <property type="protein sequence ID" value="OQD96984.1"/>
    <property type="molecule type" value="Genomic_DNA"/>
</dbReference>
<comment type="caution">
    <text evidence="1">The sequence shown here is derived from an EMBL/GenBank/DDBJ whole genome shotgun (WGS) entry which is preliminary data.</text>
</comment>
<gene>
    <name evidence="1" type="ORF">PENSOL_c014G02185</name>
</gene>
<dbReference type="Proteomes" id="UP000191612">
    <property type="component" value="Unassembled WGS sequence"/>
</dbReference>